<evidence type="ECO:0000313" key="2">
    <source>
        <dbReference type="Proteomes" id="UP000019184"/>
    </source>
</evidence>
<comment type="caution">
    <text evidence="1">The sequence shown here is derived from an EMBL/GenBank/DDBJ whole genome shotgun (WGS) entry which is preliminary data.</text>
</comment>
<sequence>MLQQVSEKARIHPNLTHFRPLADAKLGTLQSDTEAGSDWKPLPKKNLESLAYDFVPFRTGIISASKN</sequence>
<dbReference type="EMBL" id="CBTK010000214">
    <property type="protein sequence ID" value="CDH45840.1"/>
    <property type="molecule type" value="Genomic_DNA"/>
</dbReference>
<name>A0A7U7J500_9GAMM</name>
<reference evidence="1 2" key="1">
    <citation type="journal article" date="2014" name="ISME J.">
        <title>Candidatus Competibacter-lineage genomes retrieved from metagenomes reveal functional metabolic diversity.</title>
        <authorList>
            <person name="McIlroy S.J."/>
            <person name="Albertsen M."/>
            <person name="Andresen E.K."/>
            <person name="Saunders A.M."/>
            <person name="Kristiansen R."/>
            <person name="Stokholm-Bjerregaard M."/>
            <person name="Nielsen K.L."/>
            <person name="Nielsen P.H."/>
        </authorList>
    </citation>
    <scope>NUCLEOTIDE SEQUENCE [LARGE SCALE GENOMIC DNA]</scope>
    <source>
        <strain evidence="1 2">Run_B_J11</strain>
    </source>
</reference>
<keyword evidence="2" id="KW-1185">Reference proteome</keyword>
<organism evidence="1 2">
    <name type="scientific">Candidatus Contendobacter odensis Run_B_J11</name>
    <dbReference type="NCBI Taxonomy" id="1400861"/>
    <lineage>
        <taxon>Bacteria</taxon>
        <taxon>Pseudomonadati</taxon>
        <taxon>Pseudomonadota</taxon>
        <taxon>Gammaproteobacteria</taxon>
        <taxon>Candidatus Competibacteraceae</taxon>
        <taxon>Candidatus Contendibacter</taxon>
    </lineage>
</organism>
<proteinExistence type="predicted"/>
<dbReference type="AlphaFoldDB" id="A0A7U7J500"/>
<dbReference type="Proteomes" id="UP000019184">
    <property type="component" value="Unassembled WGS sequence"/>
</dbReference>
<gene>
    <name evidence="1" type="ORF">BN874_2910006</name>
</gene>
<protein>
    <submittedName>
        <fullName evidence="1">Uncharacterized protein</fullName>
    </submittedName>
</protein>
<evidence type="ECO:0000313" key="1">
    <source>
        <dbReference type="EMBL" id="CDH45840.1"/>
    </source>
</evidence>
<accession>A0A7U7J500</accession>